<accession>A0A0D2VKF9</accession>
<protein>
    <submittedName>
        <fullName evidence="1">Uncharacterized protein</fullName>
    </submittedName>
</protein>
<proteinExistence type="predicted"/>
<dbReference type="AlphaFoldDB" id="A0A0D2VKF9"/>
<organism evidence="1 2">
    <name type="scientific">Capsaspora owczarzaki (strain ATCC 30864)</name>
    <dbReference type="NCBI Taxonomy" id="595528"/>
    <lineage>
        <taxon>Eukaryota</taxon>
        <taxon>Filasterea</taxon>
        <taxon>Capsaspora</taxon>
    </lineage>
</organism>
<gene>
    <name evidence="1" type="ORF">CAOG_001812</name>
</gene>
<dbReference type="EMBL" id="KE346361">
    <property type="protein sequence ID" value="KJE90502.1"/>
    <property type="molecule type" value="Genomic_DNA"/>
</dbReference>
<name>A0A0D2VKF9_CAPO3</name>
<keyword evidence="2" id="KW-1185">Reference proteome</keyword>
<dbReference type="InParanoid" id="A0A0D2VKF9"/>
<evidence type="ECO:0000313" key="1">
    <source>
        <dbReference type="EMBL" id="KJE90502.1"/>
    </source>
</evidence>
<evidence type="ECO:0000313" key="2">
    <source>
        <dbReference type="Proteomes" id="UP000008743"/>
    </source>
</evidence>
<reference evidence="2" key="1">
    <citation type="submission" date="2011-02" db="EMBL/GenBank/DDBJ databases">
        <title>The Genome Sequence of Capsaspora owczarzaki ATCC 30864.</title>
        <authorList>
            <person name="Russ C."/>
            <person name="Cuomo C."/>
            <person name="Burger G."/>
            <person name="Gray M.W."/>
            <person name="Holland P.W.H."/>
            <person name="King N."/>
            <person name="Lang F.B.F."/>
            <person name="Roger A.J."/>
            <person name="Ruiz-Trillo I."/>
            <person name="Young S.K."/>
            <person name="Zeng Q."/>
            <person name="Gargeya S."/>
            <person name="Alvarado L."/>
            <person name="Berlin A."/>
            <person name="Chapman S.B."/>
            <person name="Chen Z."/>
            <person name="Freedman E."/>
            <person name="Gellesch M."/>
            <person name="Goldberg J."/>
            <person name="Griggs A."/>
            <person name="Gujja S."/>
            <person name="Heilman E."/>
            <person name="Heiman D."/>
            <person name="Howarth C."/>
            <person name="Mehta T."/>
            <person name="Neiman D."/>
            <person name="Pearson M."/>
            <person name="Roberts A."/>
            <person name="Saif S."/>
            <person name="Shea T."/>
            <person name="Shenoy N."/>
            <person name="Sisk P."/>
            <person name="Stolte C."/>
            <person name="Sykes S."/>
            <person name="White J."/>
            <person name="Yandava C."/>
            <person name="Haas B."/>
            <person name="Nusbaum C."/>
            <person name="Birren B."/>
        </authorList>
    </citation>
    <scope>NUCLEOTIDE SEQUENCE</scope>
    <source>
        <strain evidence="2">ATCC 30864</strain>
    </source>
</reference>
<dbReference type="Proteomes" id="UP000008743">
    <property type="component" value="Unassembled WGS sequence"/>
</dbReference>
<sequence>MQDPFEGPQEHAWLSDCARAELFAPSFLARLNACEMAFEDRQLYLSGPLRAFAEFSLAVIEHIICFVSSASKPLDIDNPQVFTASPSPGGTMPSVQLIRDLRRDLLFTVRTYVRIRARRHIAALLRLLAAFLADPFSTTERPPPFNQLKPDFIDKLHQRTLRDIFLFHEVQCDFRTDPSLELGRLSLEADLRQVAFFWSFDRIHQHIWVGGALTREDFDQFAAERFPQFREILTYKQSKPFNFECGCGEANRRSCS</sequence>
<dbReference type="RefSeq" id="XP_004364680.1">
    <property type="nucleotide sequence ID" value="XM_004364623.1"/>
</dbReference>